<evidence type="ECO:0000313" key="1">
    <source>
        <dbReference type="EMBL" id="VVD61170.1"/>
    </source>
</evidence>
<organism evidence="1 2">
    <name type="scientific">Pandoraea cepalis</name>
    <dbReference type="NCBI Taxonomy" id="2508294"/>
    <lineage>
        <taxon>Bacteria</taxon>
        <taxon>Pseudomonadati</taxon>
        <taxon>Pseudomonadota</taxon>
        <taxon>Betaproteobacteria</taxon>
        <taxon>Burkholderiales</taxon>
        <taxon>Burkholderiaceae</taxon>
        <taxon>Pandoraea</taxon>
    </lineage>
</organism>
<name>A0A5E4RCZ0_9BURK</name>
<accession>A0A5E4RCZ0</accession>
<dbReference type="AlphaFoldDB" id="A0A5E4RCZ0"/>
<proteinExistence type="predicted"/>
<dbReference type="OrthoDB" id="9991616at2"/>
<evidence type="ECO:0000313" key="2">
    <source>
        <dbReference type="Proteomes" id="UP000384354"/>
    </source>
</evidence>
<dbReference type="EMBL" id="CABPSL010000001">
    <property type="protein sequence ID" value="VVD61170.1"/>
    <property type="molecule type" value="Genomic_DNA"/>
</dbReference>
<sequence>MKSKTSKTSQAAATFSSSDHYTAKTGRMTEGRQGWAYSGTLFRNGVKIATFNDYGDGGTARVDWINAAEEAALRAWYVAVVPDGGTYYEDGLAIESIVNRSLDEADLRKQLNKRVVVVAPGDVRNGGKSAVLTTKVMPKDHVLPAASRVQERQPDDVVLNLLPFDAAFALYMTLG</sequence>
<gene>
    <name evidence="1" type="ORF">PCE31106_00104</name>
</gene>
<dbReference type="RefSeq" id="WP_150562023.1">
    <property type="nucleotide sequence ID" value="NZ_CABPSL010000001.1"/>
</dbReference>
<dbReference type="Proteomes" id="UP000384354">
    <property type="component" value="Unassembled WGS sequence"/>
</dbReference>
<reference evidence="1 2" key="1">
    <citation type="submission" date="2019-08" db="EMBL/GenBank/DDBJ databases">
        <authorList>
            <person name="Peeters C."/>
        </authorList>
    </citation>
    <scope>NUCLEOTIDE SEQUENCE [LARGE SCALE GENOMIC DNA]</scope>
    <source>
        <strain evidence="1 2">LMG 31106</strain>
    </source>
</reference>
<protein>
    <submittedName>
        <fullName evidence="1">Uncharacterized protein</fullName>
    </submittedName>
</protein>